<accession>A0A9X1XEQ6</accession>
<evidence type="ECO:0000313" key="2">
    <source>
        <dbReference type="Proteomes" id="UP001139011"/>
    </source>
</evidence>
<dbReference type="AlphaFoldDB" id="A0A9X1XEQ6"/>
<proteinExistence type="predicted"/>
<gene>
    <name evidence="1" type="ORF">LCY76_23620</name>
</gene>
<protein>
    <submittedName>
        <fullName evidence="1">Uncharacterized protein</fullName>
    </submittedName>
</protein>
<name>A0A9X1XEQ6_9BACL</name>
<reference evidence="1" key="1">
    <citation type="submission" date="2021-09" db="EMBL/GenBank/DDBJ databases">
        <title>Genome analysis of Fictibacillus sp. KIGAM418 isolated from marine sediment.</title>
        <authorList>
            <person name="Seo M.-J."/>
            <person name="Cho E.-S."/>
            <person name="Hwang C.Y."/>
        </authorList>
    </citation>
    <scope>NUCLEOTIDE SEQUENCE</scope>
    <source>
        <strain evidence="1">KIGAM418</strain>
    </source>
</reference>
<dbReference type="EMBL" id="JAIWJX010000004">
    <property type="protein sequence ID" value="MCK6259562.1"/>
    <property type="molecule type" value="Genomic_DNA"/>
</dbReference>
<organism evidence="1 2">
    <name type="scientific">Fictibacillus marinisediminis</name>
    <dbReference type="NCBI Taxonomy" id="2878389"/>
    <lineage>
        <taxon>Bacteria</taxon>
        <taxon>Bacillati</taxon>
        <taxon>Bacillota</taxon>
        <taxon>Bacilli</taxon>
        <taxon>Bacillales</taxon>
        <taxon>Fictibacillaceae</taxon>
        <taxon>Fictibacillus</taxon>
    </lineage>
</organism>
<comment type="caution">
    <text evidence="1">The sequence shown here is derived from an EMBL/GenBank/DDBJ whole genome shotgun (WGS) entry which is preliminary data.</text>
</comment>
<dbReference type="Proteomes" id="UP001139011">
    <property type="component" value="Unassembled WGS sequence"/>
</dbReference>
<keyword evidence="2" id="KW-1185">Reference proteome</keyword>
<sequence length="80" mass="9242">MAKIQDLILPSKKGYTVKKVSDNMTRKDFESGFPDGVYGWPSKPGEPRLKVKKLLTYCRKHGIAPNDLSEEDRKQFYSYD</sequence>
<evidence type="ECO:0000313" key="1">
    <source>
        <dbReference type="EMBL" id="MCK6259562.1"/>
    </source>
</evidence>
<dbReference type="RefSeq" id="WP_248254925.1">
    <property type="nucleotide sequence ID" value="NZ_JAIWJX010000004.1"/>
</dbReference>